<keyword evidence="3" id="KW-1185">Reference proteome</keyword>
<dbReference type="Proteomes" id="UP000005017">
    <property type="component" value="Unassembled WGS sequence"/>
</dbReference>
<sequence>MLKKKIIKILVGIGMVLLCLTPVFMPTKAIESDNTPIFEISLNDSEPFETIKKDVIQAVSKTNSSIRLDKISIEKSLLEVQDFIPGKVGFQQVTVKARLFNTEEKDSDKNIGYSFTKKILVNVKNSNKPVIKLKSDTVIVNNGDDFNPSTHVSSIYDETNILPLLTTQGNVNMKKDGTYSINYRAVDISGIQSDTSMTVKVVTPAEVKAKQEQAKKSKNPFQTVDVSSLSKAEIGSLQFDSRGLLVERASPNAQLAINMLLRIPGHSRGSTYHQITGLDKLIDSLSTPEAVYVIHRIEGAGFGQTGAGYAGSDTPASHKAFVIQQVNRRFGGSIHQLLKKWGTYSYTGY</sequence>
<name>D2MMK8_9FIRM</name>
<feature type="domain" description="Pesticidal crystal protein Cry22Aa Ig-like" evidence="1">
    <location>
        <begin position="136"/>
        <end position="201"/>
    </location>
</feature>
<dbReference type="STRING" id="679192.HMPREF9013_0991"/>
<reference evidence="3" key="1">
    <citation type="submission" date="2009-12" db="EMBL/GenBank/DDBJ databases">
        <title>Sequence of Clostridiales genomosp. BVAB3 str. UPII9-5.</title>
        <authorList>
            <person name="Madupu R."/>
            <person name="Durkin A.S."/>
            <person name="Torralba M."/>
            <person name="Methe B."/>
            <person name="Sutton G.G."/>
            <person name="Strausberg R.L."/>
            <person name="Nelson K.E."/>
        </authorList>
    </citation>
    <scope>NUCLEOTIDE SEQUENCE [LARGE SCALE GENOMIC DNA]</scope>
    <source>
        <strain evidence="3">W1219</strain>
    </source>
</reference>
<protein>
    <recommendedName>
        <fullName evidence="1">Pesticidal crystal protein Cry22Aa Ig-like domain-containing protein</fullName>
    </recommendedName>
</protein>
<dbReference type="Pfam" id="PF16403">
    <property type="entry name" value="Bact_surface_Ig-like"/>
    <property type="match status" value="1"/>
</dbReference>
<evidence type="ECO:0000313" key="3">
    <source>
        <dbReference type="Proteomes" id="UP000005017"/>
    </source>
</evidence>
<evidence type="ECO:0000259" key="1">
    <source>
        <dbReference type="Pfam" id="PF16403"/>
    </source>
</evidence>
<gene>
    <name evidence="2" type="ORF">HMPREF9013_0991</name>
</gene>
<dbReference type="RefSeq" id="WP_006626629.1">
    <property type="nucleotide sequence ID" value="NZ_ADFR01000002.1"/>
</dbReference>
<dbReference type="EMBL" id="ADFR01000002">
    <property type="protein sequence ID" value="EFC06284.1"/>
    <property type="molecule type" value="Genomic_DNA"/>
</dbReference>
<organism evidence="2 3">
    <name type="scientific">Bulleidia extructa W1219</name>
    <dbReference type="NCBI Taxonomy" id="679192"/>
    <lineage>
        <taxon>Bacteria</taxon>
        <taxon>Bacillati</taxon>
        <taxon>Bacillota</taxon>
        <taxon>Erysipelotrichia</taxon>
        <taxon>Erysipelotrichales</taxon>
        <taxon>Erysipelotrichaceae</taxon>
        <taxon>Bulleidia</taxon>
    </lineage>
</organism>
<dbReference type="InterPro" id="IPR013783">
    <property type="entry name" value="Ig-like_fold"/>
</dbReference>
<dbReference type="AlphaFoldDB" id="D2MMK8"/>
<comment type="caution">
    <text evidence="2">The sequence shown here is derived from an EMBL/GenBank/DDBJ whole genome shotgun (WGS) entry which is preliminary data.</text>
</comment>
<evidence type="ECO:0000313" key="2">
    <source>
        <dbReference type="EMBL" id="EFC06284.1"/>
    </source>
</evidence>
<accession>D2MMK8</accession>
<dbReference type="InterPro" id="IPR032179">
    <property type="entry name" value="Cry22Aa_Ig-like"/>
</dbReference>
<dbReference type="OrthoDB" id="1654978at2"/>
<dbReference type="Gene3D" id="2.60.40.10">
    <property type="entry name" value="Immunoglobulins"/>
    <property type="match status" value="1"/>
</dbReference>
<proteinExistence type="predicted"/>
<dbReference type="eggNOG" id="COG0791">
    <property type="taxonomic scope" value="Bacteria"/>
</dbReference>